<dbReference type="RefSeq" id="WP_188254370.1">
    <property type="nucleotide sequence ID" value="NZ_JABVCF010000004.1"/>
</dbReference>
<dbReference type="AlphaFoldDB" id="A0A942E5F2"/>
<accession>A0A942E5F2</accession>
<name>A0A942E5F2_9HYPH</name>
<protein>
    <submittedName>
        <fullName evidence="2">Uncharacterized protein</fullName>
    </submittedName>
</protein>
<evidence type="ECO:0000313" key="3">
    <source>
        <dbReference type="Proteomes" id="UP000680348"/>
    </source>
</evidence>
<evidence type="ECO:0000313" key="2">
    <source>
        <dbReference type="EMBL" id="MBS3648807.1"/>
    </source>
</evidence>
<feature type="region of interest" description="Disordered" evidence="1">
    <location>
        <begin position="34"/>
        <end position="73"/>
    </location>
</feature>
<dbReference type="Proteomes" id="UP000680348">
    <property type="component" value="Unassembled WGS sequence"/>
</dbReference>
<organism evidence="2 3">
    <name type="scientific">Pseudaminobacter soli</name>
    <name type="common">ex Zhang et al. 2022</name>
    <dbReference type="NCBI Taxonomy" id="2831468"/>
    <lineage>
        <taxon>Bacteria</taxon>
        <taxon>Pseudomonadati</taxon>
        <taxon>Pseudomonadota</taxon>
        <taxon>Alphaproteobacteria</taxon>
        <taxon>Hyphomicrobiales</taxon>
        <taxon>Phyllobacteriaceae</taxon>
        <taxon>Pseudaminobacter</taxon>
    </lineage>
</organism>
<keyword evidence="3" id="KW-1185">Reference proteome</keyword>
<evidence type="ECO:0000256" key="1">
    <source>
        <dbReference type="SAM" id="MobiDB-lite"/>
    </source>
</evidence>
<proteinExistence type="predicted"/>
<comment type="caution">
    <text evidence="2">The sequence shown here is derived from an EMBL/GenBank/DDBJ whole genome shotgun (WGS) entry which is preliminary data.</text>
</comment>
<feature type="compositionally biased region" description="Acidic residues" evidence="1">
    <location>
        <begin position="64"/>
        <end position="73"/>
    </location>
</feature>
<reference evidence="2" key="1">
    <citation type="submission" date="2021-04" db="EMBL/GenBank/DDBJ databases">
        <title>Pseudaminobacter soli sp. nov., isolated from paddy soil contaminated by heavy metals.</title>
        <authorList>
            <person name="Zhang K."/>
        </authorList>
    </citation>
    <scope>NUCLEOTIDE SEQUENCE</scope>
    <source>
        <strain evidence="2">19-2017</strain>
    </source>
</reference>
<gene>
    <name evidence="2" type="ORF">KEU06_09335</name>
</gene>
<feature type="compositionally biased region" description="Basic and acidic residues" evidence="1">
    <location>
        <begin position="34"/>
        <end position="58"/>
    </location>
</feature>
<dbReference type="EMBL" id="JAGWCR010000004">
    <property type="protein sequence ID" value="MBS3648807.1"/>
    <property type="molecule type" value="Genomic_DNA"/>
</dbReference>
<sequence>MSKEPPFLDWDAIETEIADTNRKAWDAENTPEKIAARKAKSEAEFERGVRNGWWDKDGNSLQPEEPDEEEDEE</sequence>